<dbReference type="EMBL" id="MU393604">
    <property type="protein sequence ID" value="KAI4859999.1"/>
    <property type="molecule type" value="Genomic_DNA"/>
</dbReference>
<accession>A0ACB9YKY1</accession>
<reference evidence="1 2" key="1">
    <citation type="journal article" date="2022" name="New Phytol.">
        <title>Ecological generalism drives hyperdiversity of secondary metabolite gene clusters in xylarialean endophytes.</title>
        <authorList>
            <person name="Franco M.E.E."/>
            <person name="Wisecaver J.H."/>
            <person name="Arnold A.E."/>
            <person name="Ju Y.M."/>
            <person name="Slot J.C."/>
            <person name="Ahrendt S."/>
            <person name="Moore L.P."/>
            <person name="Eastman K.E."/>
            <person name="Scott K."/>
            <person name="Konkel Z."/>
            <person name="Mondo S.J."/>
            <person name="Kuo A."/>
            <person name="Hayes R.D."/>
            <person name="Haridas S."/>
            <person name="Andreopoulos B."/>
            <person name="Riley R."/>
            <person name="LaButti K."/>
            <person name="Pangilinan J."/>
            <person name="Lipzen A."/>
            <person name="Amirebrahimi M."/>
            <person name="Yan J."/>
            <person name="Adam C."/>
            <person name="Keymanesh K."/>
            <person name="Ng V."/>
            <person name="Louie K."/>
            <person name="Northen T."/>
            <person name="Drula E."/>
            <person name="Henrissat B."/>
            <person name="Hsieh H.M."/>
            <person name="Youens-Clark K."/>
            <person name="Lutzoni F."/>
            <person name="Miadlikowska J."/>
            <person name="Eastwood D.C."/>
            <person name="Hamelin R.C."/>
            <person name="Grigoriev I.V."/>
            <person name="U'Ren J.M."/>
        </authorList>
    </citation>
    <scope>NUCLEOTIDE SEQUENCE [LARGE SCALE GENOMIC DNA]</scope>
    <source>
        <strain evidence="1 2">CBS 119005</strain>
    </source>
</reference>
<gene>
    <name evidence="1" type="ORF">F4820DRAFT_438177</name>
</gene>
<name>A0ACB9YKY1_9PEZI</name>
<sequence>MAISTRPSQWAIPLGVSLGVPIGLYITFILLGAFPFFQRHFLYAHRINTLFWHNLNKPEYWGFARNQVTPFSLTTVDEETIYAWHILPLPTYVRHEDKLQAQQPGFSDDITKTASFKLLKDDPEARLVIYFHGNAGHIAQGFRSESYHTLTDSSCYHVLAIDYRGFGKSTGTPSETGLLHDGAAAVDWAMHVAGIPASRIIIMGQSLGTAVTSAVAEHFALQGVEFAGVILIAGFSSLPTLLSSYAAAGFIPVLSPLRLIPPLLRFFQSFIVDKWKSADRLAHVVSLTQTRLRLTFIHAKNDLEIPCHESDALFKSAASAIIHEDLDDDSFSSWKELRTLRRDDGTFIATATGDPDIVIREELVPYGGHNEVMMSAAVSLAVMRSFGLDASSS</sequence>
<organism evidence="1 2">
    <name type="scientific">Hypoxylon rubiginosum</name>
    <dbReference type="NCBI Taxonomy" id="110542"/>
    <lineage>
        <taxon>Eukaryota</taxon>
        <taxon>Fungi</taxon>
        <taxon>Dikarya</taxon>
        <taxon>Ascomycota</taxon>
        <taxon>Pezizomycotina</taxon>
        <taxon>Sordariomycetes</taxon>
        <taxon>Xylariomycetidae</taxon>
        <taxon>Xylariales</taxon>
        <taxon>Hypoxylaceae</taxon>
        <taxon>Hypoxylon</taxon>
    </lineage>
</organism>
<dbReference type="Proteomes" id="UP001497700">
    <property type="component" value="Unassembled WGS sequence"/>
</dbReference>
<evidence type="ECO:0000313" key="1">
    <source>
        <dbReference type="EMBL" id="KAI4859999.1"/>
    </source>
</evidence>
<evidence type="ECO:0000313" key="2">
    <source>
        <dbReference type="Proteomes" id="UP001497700"/>
    </source>
</evidence>
<comment type="caution">
    <text evidence="1">The sequence shown here is derived from an EMBL/GenBank/DDBJ whole genome shotgun (WGS) entry which is preliminary data.</text>
</comment>
<protein>
    <submittedName>
        <fullName evidence="1">Alpha/beta-hydrolase</fullName>
    </submittedName>
</protein>
<proteinExistence type="predicted"/>
<keyword evidence="2" id="KW-1185">Reference proteome</keyword>